<organism evidence="7 8">
    <name type="scientific">Eiseniibacteriota bacterium</name>
    <dbReference type="NCBI Taxonomy" id="2212470"/>
    <lineage>
        <taxon>Bacteria</taxon>
        <taxon>Candidatus Eiseniibacteriota</taxon>
    </lineage>
</organism>
<dbReference type="PANTHER" id="PTHR37481:SF1">
    <property type="entry name" value="LIPOPOLYSACCHARIDE EXPORT SYSTEM PROTEIN LPTC"/>
    <property type="match status" value="1"/>
</dbReference>
<dbReference type="GO" id="GO:0030288">
    <property type="term" value="C:outer membrane-bounded periplasmic space"/>
    <property type="evidence" value="ECO:0007669"/>
    <property type="project" value="TreeGrafter"/>
</dbReference>
<dbReference type="InterPro" id="IPR010664">
    <property type="entry name" value="LipoPS_assembly_LptC-rel"/>
</dbReference>
<keyword evidence="5" id="KW-0472">Membrane</keyword>
<dbReference type="Gene3D" id="2.60.450.10">
    <property type="entry name" value="Lipopolysaccharide (LPS) transport protein A like domain"/>
    <property type="match status" value="1"/>
</dbReference>
<dbReference type="AlphaFoldDB" id="A0A538SIE5"/>
<dbReference type="InterPro" id="IPR026265">
    <property type="entry name" value="LptC"/>
</dbReference>
<dbReference type="InterPro" id="IPR052363">
    <property type="entry name" value="LPS_export_LptC"/>
</dbReference>
<keyword evidence="2" id="KW-0997">Cell inner membrane</keyword>
<evidence type="ECO:0000256" key="2">
    <source>
        <dbReference type="ARBA" id="ARBA00022519"/>
    </source>
</evidence>
<name>A0A538SIE5_UNCEI</name>
<evidence type="ECO:0000256" key="4">
    <source>
        <dbReference type="ARBA" id="ARBA00022989"/>
    </source>
</evidence>
<dbReference type="PANTHER" id="PTHR37481">
    <property type="entry name" value="LIPOPOLYSACCHARIDE EXPORT SYSTEM PROTEIN LPTC"/>
    <property type="match status" value="1"/>
</dbReference>
<gene>
    <name evidence="7" type="primary">lptC</name>
    <name evidence="7" type="ORF">E6K73_06695</name>
</gene>
<sequence>MRMRPSFANCSSAVALVVLGFLAGCGRRAALGPAGSSGELPDTEVNDFALTETEQGRPEWKLYARYAATYSARDLVIARAVRVDFFDDRSQRTSTLTAREGEINDRTKNMTARGNVVLETTEGTRLSTEELRFLNARQKILVPRERLVRVEREGSVLTGYGFESDPDLRHYEFMSRVKVTVLAPANEPGSRSRDGR</sequence>
<evidence type="ECO:0000256" key="3">
    <source>
        <dbReference type="ARBA" id="ARBA00022692"/>
    </source>
</evidence>
<dbReference type="NCBIfam" id="TIGR04409">
    <property type="entry name" value="LptC_YrbK"/>
    <property type="match status" value="1"/>
</dbReference>
<reference evidence="7 8" key="1">
    <citation type="journal article" date="2019" name="Nat. Microbiol.">
        <title>Mediterranean grassland soil C-N compound turnover is dependent on rainfall and depth, and is mediated by genomically divergent microorganisms.</title>
        <authorList>
            <person name="Diamond S."/>
            <person name="Andeer P.F."/>
            <person name="Li Z."/>
            <person name="Crits-Christoph A."/>
            <person name="Burstein D."/>
            <person name="Anantharaman K."/>
            <person name="Lane K.R."/>
            <person name="Thomas B.C."/>
            <person name="Pan C."/>
            <person name="Northen T.R."/>
            <person name="Banfield J.F."/>
        </authorList>
    </citation>
    <scope>NUCLEOTIDE SEQUENCE [LARGE SCALE GENOMIC DNA]</scope>
    <source>
        <strain evidence="7">WS_3</strain>
    </source>
</reference>
<feature type="chain" id="PRO_5021835618" evidence="6">
    <location>
        <begin position="30"/>
        <end position="196"/>
    </location>
</feature>
<evidence type="ECO:0000256" key="5">
    <source>
        <dbReference type="ARBA" id="ARBA00023136"/>
    </source>
</evidence>
<keyword evidence="6" id="KW-0732">Signal</keyword>
<dbReference type="EMBL" id="VBOT01000080">
    <property type="protein sequence ID" value="TMQ51136.1"/>
    <property type="molecule type" value="Genomic_DNA"/>
</dbReference>
<accession>A0A538SIE5</accession>
<dbReference type="PROSITE" id="PS51257">
    <property type="entry name" value="PROKAR_LIPOPROTEIN"/>
    <property type="match status" value="1"/>
</dbReference>
<keyword evidence="1" id="KW-1003">Cell membrane</keyword>
<evidence type="ECO:0000313" key="7">
    <source>
        <dbReference type="EMBL" id="TMQ51136.1"/>
    </source>
</evidence>
<protein>
    <submittedName>
        <fullName evidence="7">LPS export ABC transporter periplasmic protein LptC</fullName>
    </submittedName>
</protein>
<dbReference type="GO" id="GO:0017089">
    <property type="term" value="F:glycolipid transfer activity"/>
    <property type="evidence" value="ECO:0007669"/>
    <property type="project" value="TreeGrafter"/>
</dbReference>
<dbReference type="GO" id="GO:0005886">
    <property type="term" value="C:plasma membrane"/>
    <property type="evidence" value="ECO:0007669"/>
    <property type="project" value="InterPro"/>
</dbReference>
<comment type="caution">
    <text evidence="7">The sequence shown here is derived from an EMBL/GenBank/DDBJ whole genome shotgun (WGS) entry which is preliminary data.</text>
</comment>
<feature type="signal peptide" evidence="6">
    <location>
        <begin position="1"/>
        <end position="29"/>
    </location>
</feature>
<keyword evidence="4" id="KW-1133">Transmembrane helix</keyword>
<proteinExistence type="predicted"/>
<evidence type="ECO:0000313" key="8">
    <source>
        <dbReference type="Proteomes" id="UP000320184"/>
    </source>
</evidence>
<dbReference type="Proteomes" id="UP000320184">
    <property type="component" value="Unassembled WGS sequence"/>
</dbReference>
<evidence type="ECO:0000256" key="6">
    <source>
        <dbReference type="SAM" id="SignalP"/>
    </source>
</evidence>
<dbReference type="GO" id="GO:0015221">
    <property type="term" value="F:lipopolysaccharide transmembrane transporter activity"/>
    <property type="evidence" value="ECO:0007669"/>
    <property type="project" value="InterPro"/>
</dbReference>
<keyword evidence="3" id="KW-0812">Transmembrane</keyword>
<evidence type="ECO:0000256" key="1">
    <source>
        <dbReference type="ARBA" id="ARBA00022475"/>
    </source>
</evidence>
<dbReference type="Pfam" id="PF06835">
    <property type="entry name" value="LptC"/>
    <property type="match status" value="1"/>
</dbReference>